<dbReference type="RefSeq" id="WP_083165945.1">
    <property type="nucleotide sequence ID" value="NZ_MVHF01000022.1"/>
</dbReference>
<keyword evidence="2" id="KW-1185">Reference proteome</keyword>
<reference evidence="1 2" key="1">
    <citation type="submission" date="2017-02" db="EMBL/GenBank/DDBJ databases">
        <title>The new phylogeny of genus Mycobacterium.</title>
        <authorList>
            <person name="Tortoli E."/>
            <person name="Trovato A."/>
            <person name="Cirillo D.M."/>
        </authorList>
    </citation>
    <scope>NUCLEOTIDE SEQUENCE [LARGE SCALE GENOMIC DNA]</scope>
    <source>
        <strain evidence="1 2">RW6</strain>
    </source>
</reference>
<dbReference type="EMBL" id="MVHF01000022">
    <property type="protein sequence ID" value="ORA33089.1"/>
    <property type="molecule type" value="Genomic_DNA"/>
</dbReference>
<dbReference type="OrthoDB" id="4627951at2"/>
<gene>
    <name evidence="1" type="ORF">BST13_20975</name>
</gene>
<dbReference type="GO" id="GO:0016740">
    <property type="term" value="F:transferase activity"/>
    <property type="evidence" value="ECO:0007669"/>
    <property type="project" value="UniProtKB-KW"/>
</dbReference>
<proteinExistence type="predicted"/>
<dbReference type="Proteomes" id="UP000192448">
    <property type="component" value="Unassembled WGS sequence"/>
</dbReference>
<accession>A0A1X0ASW0</accession>
<dbReference type="Gene3D" id="1.10.1510.10">
    <property type="entry name" value="Uncharacterised protein YqeY/AIM41 PF09424, N-terminal domain"/>
    <property type="match status" value="1"/>
</dbReference>
<sequence>MTPAQHWRDTLRRGLMSARKARDTPRVVALRSALSAIDNAEAPQVAAVAAYSAGPFAASVPGLGATEVARLELSDAEIRRLIESEVDERLSAADEFVAAGYHVRAAELRSQAAVLVQTLKNV</sequence>
<keyword evidence="1" id="KW-0808">Transferase</keyword>
<evidence type="ECO:0000313" key="1">
    <source>
        <dbReference type="EMBL" id="ORA33089.1"/>
    </source>
</evidence>
<name>A0A1X0ASW0_9MYCO</name>
<protein>
    <submittedName>
        <fullName evidence="1">Glutamyl-tRNA amidotransferase</fullName>
    </submittedName>
</protein>
<dbReference type="STRING" id="1927124.BST13_20975"/>
<organism evidence="1 2">
    <name type="scientific">Mycobacterium aquaticum</name>
    <dbReference type="NCBI Taxonomy" id="1927124"/>
    <lineage>
        <taxon>Bacteria</taxon>
        <taxon>Bacillati</taxon>
        <taxon>Actinomycetota</taxon>
        <taxon>Actinomycetes</taxon>
        <taxon>Mycobacteriales</taxon>
        <taxon>Mycobacteriaceae</taxon>
        <taxon>Mycobacterium</taxon>
    </lineage>
</organism>
<evidence type="ECO:0000313" key="2">
    <source>
        <dbReference type="Proteomes" id="UP000192448"/>
    </source>
</evidence>
<dbReference type="AlphaFoldDB" id="A0A1X0ASW0"/>
<dbReference type="InterPro" id="IPR042184">
    <property type="entry name" value="YqeY/Aim41_N"/>
</dbReference>
<comment type="caution">
    <text evidence="1">The sequence shown here is derived from an EMBL/GenBank/DDBJ whole genome shotgun (WGS) entry which is preliminary data.</text>
</comment>